<comment type="similarity">
    <text evidence="2">Belongs to the bacterial solute-binding protein 8 family.</text>
</comment>
<feature type="signal peptide" evidence="5">
    <location>
        <begin position="1"/>
        <end position="19"/>
    </location>
</feature>
<comment type="caution">
    <text evidence="7">The sequence shown here is derived from an EMBL/GenBank/DDBJ whole genome shotgun (WGS) entry which is preliminary data.</text>
</comment>
<evidence type="ECO:0000313" key="7">
    <source>
        <dbReference type="EMBL" id="PXW87212.1"/>
    </source>
</evidence>
<dbReference type="EMBL" id="QJJR01000017">
    <property type="protein sequence ID" value="PXW87212.1"/>
    <property type="molecule type" value="Genomic_DNA"/>
</dbReference>
<accession>A0A2V3VZJ9</accession>
<protein>
    <submittedName>
        <fullName evidence="7">Iron complex transport system substrate-binding protein</fullName>
    </submittedName>
</protein>
<evidence type="ECO:0000313" key="8">
    <source>
        <dbReference type="Proteomes" id="UP000247922"/>
    </source>
</evidence>
<keyword evidence="3" id="KW-0813">Transport</keyword>
<dbReference type="Proteomes" id="UP000247922">
    <property type="component" value="Unassembled WGS sequence"/>
</dbReference>
<dbReference type="SUPFAM" id="SSF53807">
    <property type="entry name" value="Helical backbone' metal receptor"/>
    <property type="match status" value="1"/>
</dbReference>
<dbReference type="RefSeq" id="WP_110252167.1">
    <property type="nucleotide sequence ID" value="NZ_QJJR01000017.1"/>
</dbReference>
<dbReference type="GO" id="GO:1901678">
    <property type="term" value="P:iron coordination entity transport"/>
    <property type="evidence" value="ECO:0007669"/>
    <property type="project" value="UniProtKB-ARBA"/>
</dbReference>
<proteinExistence type="inferred from homology"/>
<feature type="chain" id="PRO_5039202175" evidence="5">
    <location>
        <begin position="20"/>
        <end position="305"/>
    </location>
</feature>
<dbReference type="GO" id="GO:0030288">
    <property type="term" value="C:outer membrane-bounded periplasmic space"/>
    <property type="evidence" value="ECO:0007669"/>
    <property type="project" value="TreeGrafter"/>
</dbReference>
<dbReference type="PANTHER" id="PTHR30532:SF26">
    <property type="entry name" value="IRON(3+)-HYDROXAMATE-BINDING PROTEIN FHUD"/>
    <property type="match status" value="1"/>
</dbReference>
<dbReference type="PROSITE" id="PS51257">
    <property type="entry name" value="PROKAR_LIPOPROTEIN"/>
    <property type="match status" value="1"/>
</dbReference>
<dbReference type="AlphaFoldDB" id="A0A2V3VZJ9"/>
<reference evidence="7 8" key="1">
    <citation type="submission" date="2018-05" db="EMBL/GenBank/DDBJ databases">
        <title>Genomic Encyclopedia of Type Strains, Phase IV (KMG-IV): sequencing the most valuable type-strain genomes for metagenomic binning, comparative biology and taxonomic classification.</title>
        <authorList>
            <person name="Goeker M."/>
        </authorList>
    </citation>
    <scope>NUCLEOTIDE SEQUENCE [LARGE SCALE GENOMIC DNA]</scope>
    <source>
        <strain evidence="7 8">DSM 22440</strain>
    </source>
</reference>
<dbReference type="OrthoDB" id="2241086at2"/>
<name>A0A2V3VZJ9_9BACI</name>
<evidence type="ECO:0000256" key="5">
    <source>
        <dbReference type="SAM" id="SignalP"/>
    </source>
</evidence>
<evidence type="ECO:0000256" key="4">
    <source>
        <dbReference type="ARBA" id="ARBA00022729"/>
    </source>
</evidence>
<dbReference type="Pfam" id="PF01497">
    <property type="entry name" value="Peripla_BP_2"/>
    <property type="match status" value="1"/>
</dbReference>
<evidence type="ECO:0000256" key="1">
    <source>
        <dbReference type="ARBA" id="ARBA00004193"/>
    </source>
</evidence>
<comment type="subcellular location">
    <subcellularLocation>
        <location evidence="1">Cell membrane</location>
        <topology evidence="1">Lipid-anchor</topology>
    </subcellularLocation>
</comment>
<dbReference type="InterPro" id="IPR002491">
    <property type="entry name" value="ABC_transptr_periplasmic_BD"/>
</dbReference>
<dbReference type="InterPro" id="IPR051313">
    <property type="entry name" value="Bact_iron-sidero_bind"/>
</dbReference>
<dbReference type="CDD" id="cd01138">
    <property type="entry name" value="FeuA"/>
    <property type="match status" value="1"/>
</dbReference>
<sequence>MKKLFFVAIIALVALVACNTNDETTEPETEGTDEATTFTYQAETGPVEVPTNPERVVVLSGYTGDVIKLDVNIVGVDTWSKNNPTFADELADVEEVSEDNLEKIIELEPDLIIALSTVSNLDTLQEIAPTVTYTWGAMNYLEQHIEIGKLLNKEEAATAWVEDFRTRAESIGEEIKAEIGEDTTVSVLEAFDKTVYVYGNNWARGTEILYQTMELAMPEAVEEDVVADGYLALSMEVIPEYVGDYLILSKYEGADTAFEETETFQNMPAVQNGHVIEMQGEGASFTDPITLEKQLAFFEDAFLGE</sequence>
<keyword evidence="4 5" id="KW-0732">Signal</keyword>
<dbReference type="Gene3D" id="3.40.50.1980">
    <property type="entry name" value="Nitrogenase molybdenum iron protein domain"/>
    <property type="match status" value="2"/>
</dbReference>
<organism evidence="7 8">
    <name type="scientific">Streptohalobacillus salinus</name>
    <dbReference type="NCBI Taxonomy" id="621096"/>
    <lineage>
        <taxon>Bacteria</taxon>
        <taxon>Bacillati</taxon>
        <taxon>Bacillota</taxon>
        <taxon>Bacilli</taxon>
        <taxon>Bacillales</taxon>
        <taxon>Bacillaceae</taxon>
        <taxon>Streptohalobacillus</taxon>
    </lineage>
</organism>
<gene>
    <name evidence="7" type="ORF">DES38_11751</name>
</gene>
<dbReference type="PANTHER" id="PTHR30532">
    <property type="entry name" value="IRON III DICITRATE-BINDING PERIPLASMIC PROTEIN"/>
    <property type="match status" value="1"/>
</dbReference>
<evidence type="ECO:0000259" key="6">
    <source>
        <dbReference type="PROSITE" id="PS50983"/>
    </source>
</evidence>
<keyword evidence="8" id="KW-1185">Reference proteome</keyword>
<dbReference type="PROSITE" id="PS50983">
    <property type="entry name" value="FE_B12_PBP"/>
    <property type="match status" value="1"/>
</dbReference>
<feature type="domain" description="Fe/B12 periplasmic-binding" evidence="6">
    <location>
        <begin position="55"/>
        <end position="305"/>
    </location>
</feature>
<evidence type="ECO:0000256" key="3">
    <source>
        <dbReference type="ARBA" id="ARBA00022448"/>
    </source>
</evidence>
<dbReference type="GO" id="GO:0005886">
    <property type="term" value="C:plasma membrane"/>
    <property type="evidence" value="ECO:0007669"/>
    <property type="project" value="UniProtKB-SubCell"/>
</dbReference>
<evidence type="ECO:0000256" key="2">
    <source>
        <dbReference type="ARBA" id="ARBA00008814"/>
    </source>
</evidence>